<gene>
    <name evidence="2" type="ORF">DFR30_1698</name>
</gene>
<accession>A0A4R1HE22</accession>
<evidence type="ECO:0000313" key="3">
    <source>
        <dbReference type="Proteomes" id="UP000295707"/>
    </source>
</evidence>
<keyword evidence="3" id="KW-1185">Reference proteome</keyword>
<feature type="chain" id="PRO_5020860858" description="Tetratricopeptide repeat protein" evidence="1">
    <location>
        <begin position="20"/>
        <end position="558"/>
    </location>
</feature>
<reference evidence="2 3" key="1">
    <citation type="submission" date="2019-03" db="EMBL/GenBank/DDBJ databases">
        <title>Genomic Encyclopedia of Type Strains, Phase IV (KMG-IV): sequencing the most valuable type-strain genomes for metagenomic binning, comparative biology and taxonomic classification.</title>
        <authorList>
            <person name="Goeker M."/>
        </authorList>
    </citation>
    <scope>NUCLEOTIDE SEQUENCE [LARGE SCALE GENOMIC DNA]</scope>
    <source>
        <strain evidence="2 3">DSM 19610</strain>
    </source>
</reference>
<feature type="signal peptide" evidence="1">
    <location>
        <begin position="1"/>
        <end position="19"/>
    </location>
</feature>
<dbReference type="InterPro" id="IPR011990">
    <property type="entry name" value="TPR-like_helical_dom_sf"/>
</dbReference>
<dbReference type="OrthoDB" id="9994625at2"/>
<proteinExistence type="predicted"/>
<keyword evidence="1" id="KW-0732">Signal</keyword>
<organism evidence="2 3">
    <name type="scientific">Thiogranum longum</name>
    <dbReference type="NCBI Taxonomy" id="1537524"/>
    <lineage>
        <taxon>Bacteria</taxon>
        <taxon>Pseudomonadati</taxon>
        <taxon>Pseudomonadota</taxon>
        <taxon>Gammaproteobacteria</taxon>
        <taxon>Chromatiales</taxon>
        <taxon>Ectothiorhodospiraceae</taxon>
        <taxon>Thiogranum</taxon>
    </lineage>
</organism>
<dbReference type="EMBL" id="SMFX01000001">
    <property type="protein sequence ID" value="TCK18420.1"/>
    <property type="molecule type" value="Genomic_DNA"/>
</dbReference>
<evidence type="ECO:0008006" key="4">
    <source>
        <dbReference type="Google" id="ProtNLM"/>
    </source>
</evidence>
<name>A0A4R1HE22_9GAMM</name>
<comment type="caution">
    <text evidence="2">The sequence shown here is derived from an EMBL/GenBank/DDBJ whole genome shotgun (WGS) entry which is preliminary data.</text>
</comment>
<protein>
    <recommendedName>
        <fullName evidence="4">Tetratricopeptide repeat protein</fullName>
    </recommendedName>
</protein>
<evidence type="ECO:0000256" key="1">
    <source>
        <dbReference type="SAM" id="SignalP"/>
    </source>
</evidence>
<dbReference type="AlphaFoldDB" id="A0A4R1HE22"/>
<sequence length="558" mass="62885">MPRLLLAISLLLLQMSADAGSLVRYSFDDDQLDTGPDTFRIFEYSRGTVNLSSRFPFSGYYSVEIRDADHDGGFPELQGFFPMQASGTLHVHFAFMTPEPDEPFNIALAGPKWFSMKKDGIGFWLNNKHGYFQHMSDNSWKRLNRITPFEWYLVDLSYHVSEGRYDLQIREAHTDKPLVDITGAMNAAGTADSKVYVFSFIGDLPDRDNAVIYVDDIDIESSLGIHRSELIAPGRRKLFIDYWQDLQKASRNKVQCVPYTTFADFGIDNYTLSVLRTQGQLQTLQQLLHAPLSHITTESIDALSASPELVAVALWRLGCGAMDNRDPQQALVYFRGAEQATPGGKIYNLSQTLALAALNRFDEVDSRIASVYGLWYGDTRFAAAEAMIGMARGDLWASENVLREPAEAFPDNFDSESLADLWSDAPSTQLIQALQAGHPDDWPRYLKQRLVAEQYFFVLLWREAYTEAFNFAQRMADGLAGHGRSAGVWLEFQGNAAFLMGDYGLAEQRYESALEQNSTDRAGSGSVYLKLSDLYFLIGDAENERHYRELVYGSLDEQ</sequence>
<dbReference type="Proteomes" id="UP000295707">
    <property type="component" value="Unassembled WGS sequence"/>
</dbReference>
<evidence type="ECO:0000313" key="2">
    <source>
        <dbReference type="EMBL" id="TCK18420.1"/>
    </source>
</evidence>
<dbReference type="RefSeq" id="WP_132972233.1">
    <property type="nucleotide sequence ID" value="NZ_SMFX01000001.1"/>
</dbReference>
<dbReference type="Gene3D" id="1.25.40.10">
    <property type="entry name" value="Tetratricopeptide repeat domain"/>
    <property type="match status" value="1"/>
</dbReference>